<protein>
    <submittedName>
        <fullName evidence="2">Uncharacterized protein</fullName>
    </submittedName>
</protein>
<dbReference type="Proteomes" id="UP000249538">
    <property type="component" value="Unassembled WGS sequence"/>
</dbReference>
<name>A0A2W7QLM6_9RHOB</name>
<dbReference type="RefSeq" id="WP_111467616.1">
    <property type="nucleotide sequence ID" value="NZ_QKZS01000041.1"/>
</dbReference>
<evidence type="ECO:0000256" key="1">
    <source>
        <dbReference type="SAM" id="MobiDB-lite"/>
    </source>
</evidence>
<feature type="region of interest" description="Disordered" evidence="1">
    <location>
        <begin position="1"/>
        <end position="20"/>
    </location>
</feature>
<gene>
    <name evidence="2" type="ORF">LX76_04553</name>
</gene>
<proteinExistence type="predicted"/>
<organism evidence="2 3">
    <name type="scientific">Cereibacter changlensis</name>
    <dbReference type="NCBI Taxonomy" id="402884"/>
    <lineage>
        <taxon>Bacteria</taxon>
        <taxon>Pseudomonadati</taxon>
        <taxon>Pseudomonadota</taxon>
        <taxon>Alphaproteobacteria</taxon>
        <taxon>Rhodobacterales</taxon>
        <taxon>Paracoccaceae</taxon>
        <taxon>Cereibacter</taxon>
    </lineage>
</organism>
<dbReference type="EMBL" id="QKZS01000041">
    <property type="protein sequence ID" value="PZX46970.1"/>
    <property type="molecule type" value="Genomic_DNA"/>
</dbReference>
<dbReference type="AlphaFoldDB" id="A0A2W7QLM6"/>
<evidence type="ECO:0000313" key="2">
    <source>
        <dbReference type="EMBL" id="PZX46970.1"/>
    </source>
</evidence>
<comment type="caution">
    <text evidence="2">The sequence shown here is derived from an EMBL/GenBank/DDBJ whole genome shotgun (WGS) entry which is preliminary data.</text>
</comment>
<accession>A0A2W7QLM6</accession>
<evidence type="ECO:0000313" key="3">
    <source>
        <dbReference type="Proteomes" id="UP000249538"/>
    </source>
</evidence>
<reference evidence="2 3" key="1">
    <citation type="submission" date="2018-06" db="EMBL/GenBank/DDBJ databases">
        <title>Genomic Encyclopedia of Archaeal and Bacterial Type Strains, Phase II (KMG-II): from individual species to whole genera.</title>
        <authorList>
            <person name="Goeker M."/>
        </authorList>
    </citation>
    <scope>NUCLEOTIDE SEQUENCE [LARGE SCALE GENOMIC DNA]</scope>
    <source>
        <strain evidence="2 3">DSM 18774</strain>
    </source>
</reference>
<sequence>MAATTGITDRRTKPDTSRQQWKRMFGRQRRKWRAELRDRGAVSLEPIYVRAGQRRRGIVAVSDGDRLELQLLHMADGGSRCRTVAALNAAAKLRQMRAPVSAIREALSSVRAMRCNMDLPILSRRDAEAFFRKIHAAGLMFHLEDDPATILGRGESPLFSPSEIVMLRARIAELHALDWGDHGCPIGYMLQLQREGLLTEDHHETR</sequence>